<evidence type="ECO:0000313" key="2">
    <source>
        <dbReference type="Proteomes" id="UP000003874"/>
    </source>
</evidence>
<protein>
    <submittedName>
        <fullName evidence="1">Uncharacterized protein</fullName>
    </submittedName>
</protein>
<comment type="caution">
    <text evidence="1">The sequence shown here is derived from an EMBL/GenBank/DDBJ whole genome shotgun (WGS) entry which is preliminary data.</text>
</comment>
<dbReference type="STRING" id="888832.HMPREF9420_0079"/>
<proteinExistence type="predicted"/>
<evidence type="ECO:0000313" key="1">
    <source>
        <dbReference type="EMBL" id="EFV05775.1"/>
    </source>
</evidence>
<sequence length="115" mass="13493">MPRTKIVQVSAKKTCFQFAERRQSFAKIAFLNDTSKSMRLDFRFRRVSVCQRAIRLREAFIFYPLPTEDSLWFLHIGKGQTFQEMTFAMRGNAKPFGKRLSPSAEASNLLELHKW</sequence>
<reference evidence="1 2" key="1">
    <citation type="submission" date="2010-12" db="EMBL/GenBank/DDBJ databases">
        <authorList>
            <person name="Muzny D."/>
            <person name="Qin X."/>
            <person name="Deng J."/>
            <person name="Jiang H."/>
            <person name="Liu Y."/>
            <person name="Qu J."/>
            <person name="Song X.-Z."/>
            <person name="Zhang L."/>
            <person name="Thornton R."/>
            <person name="Coyle M."/>
            <person name="Francisco L."/>
            <person name="Jackson L."/>
            <person name="Javaid M."/>
            <person name="Korchina V."/>
            <person name="Kovar C."/>
            <person name="Mata R."/>
            <person name="Mathew T."/>
            <person name="Ngo R."/>
            <person name="Nguyen L."/>
            <person name="Nguyen N."/>
            <person name="Okwuonu G."/>
            <person name="Ongeri F."/>
            <person name="Pham C."/>
            <person name="Simmons D."/>
            <person name="Wilczek-Boney K."/>
            <person name="Hale W."/>
            <person name="Jakkamsetti A."/>
            <person name="Pham P."/>
            <person name="Ruth R."/>
            <person name="San Lucas F."/>
            <person name="Warren J."/>
            <person name="Zhang J."/>
            <person name="Zhao Z."/>
            <person name="Zhou C."/>
            <person name="Zhu D."/>
            <person name="Lee S."/>
            <person name="Bess C."/>
            <person name="Blankenburg K."/>
            <person name="Forbes L."/>
            <person name="Fu Q."/>
            <person name="Gubbala S."/>
            <person name="Hirani K."/>
            <person name="Jayaseelan J.C."/>
            <person name="Lara F."/>
            <person name="Munidasa M."/>
            <person name="Palculict T."/>
            <person name="Patil S."/>
            <person name="Pu L.-L."/>
            <person name="Saada N."/>
            <person name="Tang L."/>
            <person name="Weissenberger G."/>
            <person name="Zhu Y."/>
            <person name="Hemphill L."/>
            <person name="Shang Y."/>
            <person name="Youmans B."/>
            <person name="Ayvaz T."/>
            <person name="Ross M."/>
            <person name="Santibanez J."/>
            <person name="Aqrawi P."/>
            <person name="Gross S."/>
            <person name="Joshi V."/>
            <person name="Fowler G."/>
            <person name="Nazareth L."/>
            <person name="Reid J."/>
            <person name="Worley K."/>
            <person name="Petrosino J."/>
            <person name="Highlander S."/>
            <person name="Gibbs R."/>
        </authorList>
    </citation>
    <scope>NUCLEOTIDE SEQUENCE [LARGE SCALE GENOMIC DNA]</scope>
    <source>
        <strain evidence="1 2">DSM 15606</strain>
    </source>
</reference>
<dbReference type="Proteomes" id="UP000003874">
    <property type="component" value="Unassembled WGS sequence"/>
</dbReference>
<dbReference type="HOGENOM" id="CLU_2106786_0_0_10"/>
<accession>E6MKR2</accession>
<gene>
    <name evidence="1" type="ORF">HMPREF9420_0079</name>
</gene>
<dbReference type="EMBL" id="AEQO01000005">
    <property type="protein sequence ID" value="EFV05775.1"/>
    <property type="molecule type" value="Genomic_DNA"/>
</dbReference>
<organism evidence="1 2">
    <name type="scientific">Segatella salivae DSM 15606</name>
    <dbReference type="NCBI Taxonomy" id="888832"/>
    <lineage>
        <taxon>Bacteria</taxon>
        <taxon>Pseudomonadati</taxon>
        <taxon>Bacteroidota</taxon>
        <taxon>Bacteroidia</taxon>
        <taxon>Bacteroidales</taxon>
        <taxon>Prevotellaceae</taxon>
        <taxon>Segatella</taxon>
    </lineage>
</organism>
<name>E6MKR2_9BACT</name>
<keyword evidence="2" id="KW-1185">Reference proteome</keyword>
<dbReference type="AlphaFoldDB" id="E6MKR2"/>